<evidence type="ECO:0000313" key="1">
    <source>
        <dbReference type="EMBL" id="CAG8776869.1"/>
    </source>
</evidence>
<feature type="non-terminal residue" evidence="1">
    <location>
        <position position="1"/>
    </location>
</feature>
<dbReference type="Proteomes" id="UP000789525">
    <property type="component" value="Unassembled WGS sequence"/>
</dbReference>
<proteinExistence type="predicted"/>
<name>A0ACA9R4L6_9GLOM</name>
<keyword evidence="2" id="KW-1185">Reference proteome</keyword>
<dbReference type="EMBL" id="CAJVPT010068674">
    <property type="protein sequence ID" value="CAG8776869.1"/>
    <property type="molecule type" value="Genomic_DNA"/>
</dbReference>
<evidence type="ECO:0000313" key="2">
    <source>
        <dbReference type="Proteomes" id="UP000789525"/>
    </source>
</evidence>
<organism evidence="1 2">
    <name type="scientific">Acaulospora colombiana</name>
    <dbReference type="NCBI Taxonomy" id="27376"/>
    <lineage>
        <taxon>Eukaryota</taxon>
        <taxon>Fungi</taxon>
        <taxon>Fungi incertae sedis</taxon>
        <taxon>Mucoromycota</taxon>
        <taxon>Glomeromycotina</taxon>
        <taxon>Glomeromycetes</taxon>
        <taxon>Diversisporales</taxon>
        <taxon>Acaulosporaceae</taxon>
        <taxon>Acaulospora</taxon>
    </lineage>
</organism>
<feature type="non-terminal residue" evidence="1">
    <location>
        <position position="108"/>
    </location>
</feature>
<protein>
    <submittedName>
        <fullName evidence="1">9026_t:CDS:1</fullName>
    </submittedName>
</protein>
<gene>
    <name evidence="1" type="ORF">ACOLOM_LOCUS14136</name>
</gene>
<comment type="caution">
    <text evidence="1">The sequence shown here is derived from an EMBL/GenBank/DDBJ whole genome shotgun (WGS) entry which is preliminary data.</text>
</comment>
<sequence length="108" mass="12778">VEFAAELYDFLTEDLQFPTVLRNEVQVSIIQSSDHILNTYDKKISDFAEKKFKRDNINVITNARVQKVLKDHIVYKMKNGNEERELKYSACIVYRFQKMTVFNAFDSM</sequence>
<reference evidence="1" key="1">
    <citation type="submission" date="2021-06" db="EMBL/GenBank/DDBJ databases">
        <authorList>
            <person name="Kallberg Y."/>
            <person name="Tangrot J."/>
            <person name="Rosling A."/>
        </authorList>
    </citation>
    <scope>NUCLEOTIDE SEQUENCE</scope>
    <source>
        <strain evidence="1">CL356</strain>
    </source>
</reference>
<accession>A0ACA9R4L6</accession>